<dbReference type="Gene3D" id="2.60.40.10">
    <property type="entry name" value="Immunoglobulins"/>
    <property type="match status" value="2"/>
</dbReference>
<proteinExistence type="predicted"/>
<sequence>MYNGNGSFSTSTSTVLVQAVKARPTASVSGSTAICPGGSAAIQAALGGTSPWTVTWSDGVVQSGIVSSPASRSVSPSVTTVYSVTNVADAYCSNSGSGSATVTVNSLPAISSQPSPKAACDGSIATFTVVASGTGITYRWRKDGINLVNGGHVSGATSATLTISSAAAADAGSYDVVVSGTCPPAQTSNAASLIVNPRPNAAISAADRLCDGSAGNVASVPDAGAGAGYAWTINNGTITGGAGTSSITYTAATNGNSLTLNVTVTSPNGCSASSSKAVSLSTGDVVIEDWKNIPLGSESWQSATLQTKDMMYPEGGTVPYRLTLPQPCVGNAWSITLEYDFVDVATGVHFCDFLTSYNAYEGSVSGHACMGDTCTGESTFPIPADGSVSYQMPGVFTVENGTITSVSAYSTYLTGGTNRKQLTLTGTATPGSDVMLLFGAHLARDYEWGNGEGAHEWPTGTATIGFTATALPAPPGIRM</sequence>
<dbReference type="AlphaFoldDB" id="A0A538TAH1"/>
<dbReference type="InterPro" id="IPR045829">
    <property type="entry name" value="PKD_6"/>
</dbReference>
<dbReference type="PROSITE" id="PS50835">
    <property type="entry name" value="IG_LIKE"/>
    <property type="match status" value="1"/>
</dbReference>
<dbReference type="Proteomes" id="UP000317716">
    <property type="component" value="Unassembled WGS sequence"/>
</dbReference>
<reference evidence="2 3" key="1">
    <citation type="journal article" date="2019" name="Nat. Microbiol.">
        <title>Mediterranean grassland soil C-N compound turnover is dependent on rainfall and depth, and is mediated by genomically divergent microorganisms.</title>
        <authorList>
            <person name="Diamond S."/>
            <person name="Andeer P.F."/>
            <person name="Li Z."/>
            <person name="Crits-Christoph A."/>
            <person name="Burstein D."/>
            <person name="Anantharaman K."/>
            <person name="Lane K.R."/>
            <person name="Thomas B.C."/>
            <person name="Pan C."/>
            <person name="Northen T.R."/>
            <person name="Banfield J.F."/>
        </authorList>
    </citation>
    <scope>NUCLEOTIDE SEQUENCE [LARGE SCALE GENOMIC DNA]</scope>
    <source>
        <strain evidence="2">WS_2</strain>
    </source>
</reference>
<evidence type="ECO:0000259" key="1">
    <source>
        <dbReference type="PROSITE" id="PS50835"/>
    </source>
</evidence>
<name>A0A538TAH1_UNCEI</name>
<gene>
    <name evidence="2" type="ORF">E6K72_00535</name>
</gene>
<dbReference type="Pfam" id="PF13927">
    <property type="entry name" value="Ig_3"/>
    <property type="match status" value="1"/>
</dbReference>
<dbReference type="InterPro" id="IPR036179">
    <property type="entry name" value="Ig-like_dom_sf"/>
</dbReference>
<comment type="caution">
    <text evidence="2">The sequence shown here is derived from an EMBL/GenBank/DDBJ whole genome shotgun (WGS) entry which is preliminary data.</text>
</comment>
<dbReference type="InterPro" id="IPR013783">
    <property type="entry name" value="Ig-like_fold"/>
</dbReference>
<dbReference type="Pfam" id="PF19408">
    <property type="entry name" value="PKD_6"/>
    <property type="match status" value="1"/>
</dbReference>
<evidence type="ECO:0000313" key="2">
    <source>
        <dbReference type="EMBL" id="TMQ60534.1"/>
    </source>
</evidence>
<feature type="domain" description="Ig-like" evidence="1">
    <location>
        <begin position="108"/>
        <end position="192"/>
    </location>
</feature>
<dbReference type="InterPro" id="IPR007110">
    <property type="entry name" value="Ig-like_dom"/>
</dbReference>
<organism evidence="2 3">
    <name type="scientific">Eiseniibacteriota bacterium</name>
    <dbReference type="NCBI Taxonomy" id="2212470"/>
    <lineage>
        <taxon>Bacteria</taxon>
        <taxon>Candidatus Eiseniibacteriota</taxon>
    </lineage>
</organism>
<dbReference type="EMBL" id="VBOS01000018">
    <property type="protein sequence ID" value="TMQ60534.1"/>
    <property type="molecule type" value="Genomic_DNA"/>
</dbReference>
<protein>
    <recommendedName>
        <fullName evidence="1">Ig-like domain-containing protein</fullName>
    </recommendedName>
</protein>
<evidence type="ECO:0000313" key="3">
    <source>
        <dbReference type="Proteomes" id="UP000317716"/>
    </source>
</evidence>
<accession>A0A538TAH1</accession>
<dbReference type="SUPFAM" id="SSF48726">
    <property type="entry name" value="Immunoglobulin"/>
    <property type="match status" value="1"/>
</dbReference>